<dbReference type="EMBL" id="AP005191">
    <property type="protein sequence ID" value="BAD13050.1"/>
    <property type="molecule type" value="Genomic_DNA"/>
</dbReference>
<reference evidence="2" key="1">
    <citation type="submission" date="2002-05" db="EMBL/GenBank/DDBJ databases">
        <title>Oryza sativa nipponbare(GA3) genomic DNA, chromosome 2, BAC clone:OJ1008_C03.</title>
        <authorList>
            <person name="Sasaki T."/>
            <person name="Matsumoto T."/>
            <person name="Katayose Y."/>
        </authorList>
    </citation>
    <scope>NUCLEOTIDE SEQUENCE</scope>
</reference>
<sequence>MIRRFLYIADHCFTGPSLSHRLRRVNPSHLFYPDGHPLATKPERATVEVEDARLPPPAMAFCSPGTTATAMGMEFMRRNDGSIVGIDHTGRAVLYDPAARAVRTLPALAAPKLMPVSAAVGDDLYVMETTPLPDGAGCFEALVRLEDNPAESDSDKWEVGDNYLWQPLPPPPPPPSPCVNAYAAGFEGSSRGMICGYAVAGDGDGGTRILVSTTTNGTYSFDTASSAWSKAGDWELPFRGRAEHVPEHGLWFGISDMDGTILGAWNLSSAFQQPQPPVASLQVKGFSVESHSDDRRRRELEVYASQVVHLGGGKLCVAKMFSVDRRERGEINFAMLTGVEVVRGRGGKLRVVKHKSRRYNFGQDYTPVYLL</sequence>
<accession>A0A0P0VES2</accession>
<dbReference type="AlphaFoldDB" id="A0A0P0VES2"/>
<dbReference type="Pfam" id="PF07893">
    <property type="entry name" value="DUF1668"/>
    <property type="match status" value="1"/>
</dbReference>
<dbReference type="EMBL" id="AP008208">
    <property type="protein sequence ID" value="BAF07799.1"/>
    <property type="molecule type" value="Genomic_DNA"/>
</dbReference>
<reference evidence="3" key="5">
    <citation type="journal article" date="2007" name="Genome Res.">
        <title>Curated Genome Annotation of Oryza sativa ssp. japonica and Comparative Genome Analysis with Arabidopsis thaliana.</title>
        <authorList>
            <consortium name="The Rice Annotation Project (RAP)"/>
            <person name="Itoh T."/>
            <person name="Tanaka T."/>
            <person name="Barrero R.A."/>
            <person name="Yamasaki C."/>
            <person name="Fujii Y."/>
            <person name="Hilton P.B."/>
            <person name="Antonio B.A."/>
            <person name="Aono H."/>
            <person name="Apweiler R."/>
            <person name="Bruskiewich R."/>
            <person name="Bureau T."/>
            <person name="Burr F."/>
            <person name="Costa de Oliveira A."/>
            <person name="Fuks G."/>
            <person name="Habara T."/>
            <person name="Haberer G."/>
            <person name="Han B."/>
            <person name="Harada E."/>
            <person name="Hiraki A.T."/>
            <person name="Hirochika H."/>
            <person name="Hoen D."/>
            <person name="Hokari H."/>
            <person name="Hosokawa S."/>
            <person name="Hsing Y."/>
            <person name="Ikawa H."/>
            <person name="Ikeo K."/>
            <person name="Imanishi T."/>
            <person name="Ito Y."/>
            <person name="Jaiswal P."/>
            <person name="Kanno M."/>
            <person name="Kawahara Y."/>
            <person name="Kawamura T."/>
            <person name="Kawashima H."/>
            <person name="Khurana J.P."/>
            <person name="Kikuchi S."/>
            <person name="Komatsu S."/>
            <person name="Koyanagi K.O."/>
            <person name="Kubooka H."/>
            <person name="Lieberherr D."/>
            <person name="Lin Y.C."/>
            <person name="Lonsdale D."/>
            <person name="Matsumoto T."/>
            <person name="Matsuya A."/>
            <person name="McCombie W.R."/>
            <person name="Messing J."/>
            <person name="Miyao A."/>
            <person name="Mulder N."/>
            <person name="Nagamura Y."/>
            <person name="Nam J."/>
            <person name="Namiki N."/>
            <person name="Numa H."/>
            <person name="Nurimoto S."/>
            <person name="O'donovan C."/>
            <person name="Ohyanagi H."/>
            <person name="Okido T."/>
            <person name="Oota S."/>
            <person name="Osato N."/>
            <person name="Palmer L.E."/>
            <person name="Quetier F."/>
            <person name="Raghuvanshi S."/>
            <person name="Saichi N."/>
            <person name="Sakai H."/>
            <person name="Sakai Y."/>
            <person name="Sakata K."/>
            <person name="Sakurai T."/>
            <person name="Sato F."/>
            <person name="Sato Y."/>
            <person name="Schoof H."/>
            <person name="Seki M."/>
            <person name="Shibata M."/>
            <person name="Shimizu Y."/>
            <person name="Shinozaki K."/>
            <person name="Shinso Y."/>
            <person name="Singh N.K."/>
            <person name="Smith-White B."/>
            <person name="Takeda J."/>
            <person name="Tanino M."/>
            <person name="Tatusova T."/>
            <person name="Thongjuea S."/>
            <person name="Todokoro F."/>
            <person name="Tsugane M."/>
            <person name="Tyagi A.K."/>
            <person name="Vanavichit A."/>
            <person name="Wang A."/>
            <person name="Wing R.A."/>
            <person name="Yamaguchi K."/>
            <person name="Yamamoto M."/>
            <person name="Yamamoto N."/>
            <person name="Yu Y."/>
            <person name="Zhang H."/>
            <person name="Zhao Q."/>
            <person name="Higo K."/>
            <person name="Burr B."/>
            <person name="Gojobori T."/>
            <person name="Sasaki T."/>
        </authorList>
    </citation>
    <scope>NUCLEOTIDE SEQUENCE</scope>
</reference>
<gene>
    <name evidence="2" type="primary">OJ1008_C03.25-1</name>
    <name evidence="1" type="synonym">P0479D12.4-1</name>
    <name evidence="3" type="ordered locus">Os02g0147600</name>
</gene>
<evidence type="ECO:0000313" key="3">
    <source>
        <dbReference type="EMBL" id="BAF07799.1"/>
    </source>
</evidence>
<reference evidence="3" key="8">
    <citation type="submission" date="2012-08" db="EMBL/GenBank/DDBJ databases">
        <title>Oryza sativa nipponbare(GA3) genomic DNA, chromosome 2.</title>
        <authorList>
            <consortium name="IRGSP(International Rice Genome Sequencing Project)"/>
        </authorList>
    </citation>
    <scope>NUCLEOTIDE SEQUENCE</scope>
</reference>
<name>A0A0P0VES2_ORYSJ</name>
<dbReference type="EMBL" id="AP005288">
    <property type="protein sequence ID" value="BAD13091.1"/>
    <property type="molecule type" value="Genomic_DNA"/>
</dbReference>
<reference evidence="3" key="6">
    <citation type="journal article" date="2008" name="Nucleic Acids Res.">
        <title>The Rice Annotation Project Database (RAP-DB): 2008 update.</title>
        <authorList>
            <consortium name="The Rice Annotation Project (RAP)"/>
            <person name="Tanaka T."/>
            <person name="Antonio B.A."/>
            <person name="Kikuchi S."/>
            <person name="Matsumoto T."/>
            <person name="Nagamura Y."/>
            <person name="Numa H."/>
            <person name="Sakai H."/>
            <person name="Wu J."/>
            <person name="Itoh T."/>
            <person name="Sasaki T."/>
            <person name="Aono R."/>
            <person name="Fujii Y."/>
            <person name="Habara T."/>
            <person name="Harada E."/>
            <person name="Kanno M."/>
            <person name="Kawahara Y."/>
            <person name="Kawashima H."/>
            <person name="Kubooka H."/>
            <person name="Matsuya A."/>
            <person name="Nakaoka H."/>
            <person name="Saichi N."/>
            <person name="Sanbonmatsu R."/>
            <person name="Sato Y."/>
            <person name="Shinso Y."/>
            <person name="Suzuki M."/>
            <person name="Takeda J."/>
            <person name="Tanino M."/>
            <person name="Todokoro F."/>
            <person name="Yamaguchi K."/>
            <person name="Yamamoto N."/>
            <person name="Yamasaki C."/>
            <person name="Imanishi T."/>
            <person name="Okido T."/>
            <person name="Tada M."/>
            <person name="Ikeo K."/>
            <person name="Tateno Y."/>
            <person name="Gojobori T."/>
            <person name="Lin Y.C."/>
            <person name="Wei F.J."/>
            <person name="Hsing Y.I."/>
            <person name="Zhao Q."/>
            <person name="Han B."/>
            <person name="Kramer M.R."/>
            <person name="McCombie R.W."/>
            <person name="Lonsdale D."/>
            <person name="O'Donovan C.C."/>
            <person name="Whitfield E.J."/>
            <person name="Apweiler R."/>
            <person name="Koyanagi K.O."/>
            <person name="Khurana J.P."/>
            <person name="Raghuvanshi S."/>
            <person name="Singh N.K."/>
            <person name="Tyagi A.K."/>
            <person name="Haberer G."/>
            <person name="Fujisawa M."/>
            <person name="Hosokawa S."/>
            <person name="Ito Y."/>
            <person name="Ikawa H."/>
            <person name="Shibata M."/>
            <person name="Yamamoto M."/>
            <person name="Bruskiewich R.M."/>
            <person name="Hoen D.R."/>
            <person name="Bureau TE."/>
            <person name="Namiki N."/>
            <person name="Ohyanagi H."/>
            <person name="Sakai Y."/>
            <person name="Nobushima S."/>
            <person name="Sakata K."/>
            <person name="Barrero R.A."/>
            <person name="Sato Y."/>
            <person name="Souvorov A."/>
            <person name="Smith-White B."/>
            <person name="Tatusova T."/>
            <person name="An S."/>
            <person name="An G."/>
            <person name="OOta S."/>
            <person name="Fuks G."/>
            <person name="Messing J."/>
            <person name="Christie K.R."/>
            <person name="Lieberherr D."/>
            <person name="Kim H."/>
            <person name="Zuccolo A."/>
            <person name="Wing R.A."/>
            <person name="Nobuta K."/>
            <person name="Green P.J."/>
            <person name="Lu C."/>
            <person name="Meyers BC."/>
            <person name="Chaparro C."/>
            <person name="Piegu B."/>
            <person name="Panaud O."/>
            <person name="Echeverria M."/>
        </authorList>
    </citation>
    <scope>NUCLEOTIDE SEQUENCE</scope>
</reference>
<dbReference type="OMA" id="PCAICAF"/>
<dbReference type="PANTHER" id="PTHR33085:SF135">
    <property type="entry name" value="OS02G0146900 PROTEIN"/>
    <property type="match status" value="1"/>
</dbReference>
<dbReference type="Gramene" id="Os02t0147600-01">
    <property type="protein sequence ID" value="Os02t0147600-01"/>
    <property type="gene ID" value="Os02g0147600"/>
</dbReference>
<dbReference type="Proteomes" id="UP000000763">
    <property type="component" value="Chromosome 2"/>
</dbReference>
<evidence type="ECO:0000313" key="1">
    <source>
        <dbReference type="EMBL" id="BAD13050.1"/>
    </source>
</evidence>
<reference evidence="3" key="9">
    <citation type="submission" date="2012-08" db="EMBL/GenBank/DDBJ databases">
        <title>The Second Rice Annotation Project Meeting (RAP2).</title>
        <authorList>
            <consortium name="The Rice Annotation Project (RAP)"/>
        </authorList>
    </citation>
    <scope>NUCLEOTIDE SEQUENCE</scope>
</reference>
<dbReference type="InterPro" id="IPR012871">
    <property type="entry name" value="DUF1668_ORYSA"/>
</dbReference>
<dbReference type="OrthoDB" id="580842at2759"/>
<reference evidence="3 4" key="3">
    <citation type="journal article" date="2005" name="Nature">
        <title>The map-based sequence of the rice genome.</title>
        <authorList>
            <consortium name="International rice genome sequencing project (IRGSP)"/>
            <person name="Matsumoto T."/>
            <person name="Wu J."/>
            <person name="Kanamori H."/>
            <person name="Katayose Y."/>
            <person name="Fujisawa M."/>
            <person name="Namiki N."/>
            <person name="Mizuno H."/>
            <person name="Yamamoto K."/>
            <person name="Antonio B.A."/>
            <person name="Baba T."/>
            <person name="Sakata K."/>
            <person name="Nagamura Y."/>
            <person name="Aoki H."/>
            <person name="Arikawa K."/>
            <person name="Arita K."/>
            <person name="Bito T."/>
            <person name="Chiden Y."/>
            <person name="Fujitsuka N."/>
            <person name="Fukunaka R."/>
            <person name="Hamada M."/>
            <person name="Harada C."/>
            <person name="Hayashi A."/>
            <person name="Hijishita S."/>
            <person name="Honda M."/>
            <person name="Hosokawa S."/>
            <person name="Ichikawa Y."/>
            <person name="Idonuma A."/>
            <person name="Iijima M."/>
            <person name="Ikeda M."/>
            <person name="Ikeno M."/>
            <person name="Ito K."/>
            <person name="Ito S."/>
            <person name="Ito T."/>
            <person name="Ito Y."/>
            <person name="Ito Y."/>
            <person name="Iwabuchi A."/>
            <person name="Kamiya K."/>
            <person name="Karasawa W."/>
            <person name="Kurita K."/>
            <person name="Katagiri S."/>
            <person name="Kikuta A."/>
            <person name="Kobayashi H."/>
            <person name="Kobayashi N."/>
            <person name="Machita K."/>
            <person name="Maehara T."/>
            <person name="Masukawa M."/>
            <person name="Mizubayashi T."/>
            <person name="Mukai Y."/>
            <person name="Nagasaki H."/>
            <person name="Nagata Y."/>
            <person name="Naito S."/>
            <person name="Nakashima M."/>
            <person name="Nakama Y."/>
            <person name="Nakamichi Y."/>
            <person name="Nakamura M."/>
            <person name="Meguro A."/>
            <person name="Negishi M."/>
            <person name="Ohta I."/>
            <person name="Ohta T."/>
            <person name="Okamoto M."/>
            <person name="Ono N."/>
            <person name="Saji S."/>
            <person name="Sakaguchi M."/>
            <person name="Sakai K."/>
            <person name="Shibata M."/>
            <person name="Shimokawa T."/>
            <person name="Song J."/>
            <person name="Takazaki Y."/>
            <person name="Terasawa K."/>
            <person name="Tsugane M."/>
            <person name="Tsuji K."/>
            <person name="Ueda S."/>
            <person name="Waki K."/>
            <person name="Yamagata H."/>
            <person name="Yamamoto M."/>
            <person name="Yamamoto S."/>
            <person name="Yamane H."/>
            <person name="Yoshiki S."/>
            <person name="Yoshihara R."/>
            <person name="Yukawa K."/>
            <person name="Zhong H."/>
            <person name="Yano M."/>
            <person name="Yuan Q."/>
            <person name="Ouyang S."/>
            <person name="Liu J."/>
            <person name="Jones K.M."/>
            <person name="Gansberger K."/>
            <person name="Moffat K."/>
            <person name="Hill J."/>
            <person name="Bera J."/>
            <person name="Fadrosh D."/>
            <person name="Jin S."/>
            <person name="Johri S."/>
            <person name="Kim M."/>
            <person name="Overton L."/>
            <person name="Reardon M."/>
            <person name="Tsitrin T."/>
            <person name="Vuong H."/>
            <person name="Weaver B."/>
            <person name="Ciecko A."/>
            <person name="Tallon L."/>
            <person name="Jackson J."/>
            <person name="Pai G."/>
            <person name="Aken S.V."/>
            <person name="Utterback T."/>
            <person name="Reidmuller S."/>
            <person name="Feldblyum T."/>
            <person name="Hsiao J."/>
            <person name="Zismann V."/>
            <person name="Iobst S."/>
            <person name="de Vazeille A.R."/>
            <person name="Buell C.R."/>
            <person name="Ying K."/>
            <person name="Li Y."/>
            <person name="Lu T."/>
            <person name="Huang Y."/>
            <person name="Zhao Q."/>
            <person name="Feng Q."/>
            <person name="Zhang L."/>
            <person name="Zhu J."/>
            <person name="Weng Q."/>
            <person name="Mu J."/>
            <person name="Lu Y."/>
            <person name="Fan D."/>
            <person name="Liu Y."/>
            <person name="Guan J."/>
            <person name="Zhang Y."/>
            <person name="Yu S."/>
            <person name="Liu X."/>
            <person name="Zhang Y."/>
            <person name="Hong G."/>
            <person name="Han B."/>
            <person name="Choisne N."/>
            <person name="Demange N."/>
            <person name="Orjeda G."/>
            <person name="Samain S."/>
            <person name="Cattolico L."/>
            <person name="Pelletier E."/>
            <person name="Couloux A."/>
            <person name="Segurens B."/>
            <person name="Wincker P."/>
            <person name="D'Hont A."/>
            <person name="Scarpelli C."/>
            <person name="Weissenbach J."/>
            <person name="Salanoubat M."/>
            <person name="Quetier F."/>
            <person name="Yu Y."/>
            <person name="Kim H.R."/>
            <person name="Rambo T."/>
            <person name="Currie J."/>
            <person name="Collura K."/>
            <person name="Luo M."/>
            <person name="Yang T."/>
            <person name="Ammiraju J.S.S."/>
            <person name="Engler F."/>
            <person name="Soderlund C."/>
            <person name="Wing R.A."/>
            <person name="Palmer L.E."/>
            <person name="de la Bastide M."/>
            <person name="Spiegel L."/>
            <person name="Nascimento L."/>
            <person name="Zutavern T."/>
            <person name="O'Shaughnessy A."/>
            <person name="Dike S."/>
            <person name="Dedhia N."/>
            <person name="Preston R."/>
            <person name="Balija V."/>
            <person name="McCombie W.R."/>
            <person name="Chow T."/>
            <person name="Chen H."/>
            <person name="Chung M."/>
            <person name="Chen C."/>
            <person name="Shaw J."/>
            <person name="Wu H."/>
            <person name="Hsiao K."/>
            <person name="Chao Y."/>
            <person name="Chu M."/>
            <person name="Cheng C."/>
            <person name="Hour A."/>
            <person name="Lee P."/>
            <person name="Lin S."/>
            <person name="Lin Y."/>
            <person name="Liou J."/>
            <person name="Liu S."/>
            <person name="Hsing Y."/>
            <person name="Raghuvanshi S."/>
            <person name="Mohanty A."/>
            <person name="Bharti A.K."/>
            <person name="Gaur A."/>
            <person name="Gupta V."/>
            <person name="Kumar D."/>
            <person name="Ravi V."/>
            <person name="Vij S."/>
            <person name="Kapur A."/>
            <person name="Khurana P."/>
            <person name="Khurana P."/>
            <person name="Khurana J.P."/>
            <person name="Tyagi A.K."/>
            <person name="Gaikwad K."/>
            <person name="Singh A."/>
            <person name="Dalal V."/>
            <person name="Srivastava S."/>
            <person name="Dixit A."/>
            <person name="Pal A.K."/>
            <person name="Ghazi I.A."/>
            <person name="Yadav M."/>
            <person name="Pandit A."/>
            <person name="Bhargava A."/>
            <person name="Sureshbabu K."/>
            <person name="Batra K."/>
            <person name="Sharma T.R."/>
            <person name="Mohapatra T."/>
            <person name="Singh N.K."/>
            <person name="Messing J."/>
            <person name="Nelson A.B."/>
            <person name="Fuks G."/>
            <person name="Kavchok S."/>
            <person name="Keizer G."/>
            <person name="Linton E."/>
            <person name="Llaca V."/>
            <person name="Song R."/>
            <person name="Tanyolac B."/>
            <person name="Young S."/>
            <person name="Ho-Il K."/>
            <person name="Hahn J.H."/>
            <person name="Sangsakoo G."/>
            <person name="Vanavichit A."/>
            <person name="de Mattos Luiz.A.T."/>
            <person name="Zimmer P.D."/>
            <person name="Malone G."/>
            <person name="Dellagostin O."/>
            <person name="de Oliveira A.C."/>
            <person name="Bevan M."/>
            <person name="Bancroft I."/>
            <person name="Minx P."/>
            <person name="Cordum H."/>
            <person name="Wilson R."/>
            <person name="Cheng Z."/>
            <person name="Jin W."/>
            <person name="Jiang J."/>
            <person name="Leong S.A."/>
            <person name="Iwama H."/>
            <person name="Gojobori T."/>
            <person name="Itoh T."/>
            <person name="Niimura Y."/>
            <person name="Fujii Y."/>
            <person name="Habara T."/>
            <person name="Sakai H."/>
            <person name="Sato Y."/>
            <person name="Wilson G."/>
            <person name="Kumar K."/>
            <person name="McCouch S."/>
            <person name="Juretic N."/>
            <person name="Hoen D."/>
            <person name="Wright S."/>
            <person name="Bruskiewich R."/>
            <person name="Bureau T."/>
            <person name="Miyao A."/>
            <person name="Hirochika H."/>
            <person name="Nishikawa T."/>
            <person name="Kadowaki K."/>
            <person name="Sugiura M."/>
            <person name="Burr B."/>
            <person name="Sasaki T."/>
        </authorList>
    </citation>
    <scope>NUCLEOTIDE SEQUENCE [LARGE SCALE GENOMIC DNA]</scope>
    <source>
        <strain evidence="4">cv. Nipponbare</strain>
    </source>
</reference>
<dbReference type="KEGG" id="dosa:Os02g0147600"/>
<proteinExistence type="predicted"/>
<evidence type="ECO:0000313" key="2">
    <source>
        <dbReference type="EMBL" id="BAD13091.1"/>
    </source>
</evidence>
<protein>
    <submittedName>
        <fullName evidence="3">Os02g0147600 protein</fullName>
    </submittedName>
</protein>
<dbReference type="InterPro" id="IPR015915">
    <property type="entry name" value="Kelch-typ_b-propeller"/>
</dbReference>
<dbReference type="Gene3D" id="2.120.10.80">
    <property type="entry name" value="Kelch-type beta propeller"/>
    <property type="match status" value="1"/>
</dbReference>
<reference evidence="4" key="7">
    <citation type="journal article" date="2008" name="Nucleic Acids Res.">
        <title>The rice annotation project database (RAP-DB): 2008 update.</title>
        <authorList>
            <consortium name="The rice annotation project (RAP)"/>
        </authorList>
    </citation>
    <scope>GENOME REANNOTATION</scope>
    <source>
        <strain evidence="4">cv. Nipponbare</strain>
    </source>
</reference>
<dbReference type="PANTHER" id="PTHR33085">
    <property type="entry name" value="OS12G0113100 PROTEIN-RELATED"/>
    <property type="match status" value="1"/>
</dbReference>
<reference evidence="3" key="4">
    <citation type="journal article" date="2006" name="Nucleic Acids Res.">
        <title>The Rice Annotation Project Database (RAP-DB): hub for Oryza sativa ssp. japonica genome information.</title>
        <authorList>
            <person name="Ohyanagi H."/>
            <person name="Tanaka T."/>
            <person name="Sakai H."/>
            <person name="Shigemoto Y."/>
            <person name="Yamaguchi K."/>
            <person name="Habara T."/>
            <person name="Fujii Y."/>
            <person name="Antonio B.A."/>
            <person name="Nagamura Y."/>
            <person name="Imanishi T."/>
            <person name="Ikeo K."/>
            <person name="Itoh T."/>
            <person name="Gojobori T."/>
            <person name="Sasaki T."/>
        </authorList>
    </citation>
    <scope>NUCLEOTIDE SEQUENCE</scope>
</reference>
<dbReference type="KEGG" id="osa:4328293"/>
<organism evidence="2 4">
    <name type="scientific">Oryza sativa subsp. japonica</name>
    <name type="common">Rice</name>
    <dbReference type="NCBI Taxonomy" id="39947"/>
    <lineage>
        <taxon>Eukaryota</taxon>
        <taxon>Viridiplantae</taxon>
        <taxon>Streptophyta</taxon>
        <taxon>Embryophyta</taxon>
        <taxon>Tracheophyta</taxon>
        <taxon>Spermatophyta</taxon>
        <taxon>Magnoliopsida</taxon>
        <taxon>Liliopsida</taxon>
        <taxon>Poales</taxon>
        <taxon>Poaceae</taxon>
        <taxon>BOP clade</taxon>
        <taxon>Oryzoideae</taxon>
        <taxon>Oryzeae</taxon>
        <taxon>Oryzinae</taxon>
        <taxon>Oryza</taxon>
        <taxon>Oryza sativa</taxon>
    </lineage>
</organism>
<dbReference type="GeneID" id="4328293"/>
<evidence type="ECO:0000313" key="4">
    <source>
        <dbReference type="Proteomes" id="UP000000763"/>
    </source>
</evidence>
<reference evidence="1" key="2">
    <citation type="submission" date="2002-05" db="EMBL/GenBank/DDBJ databases">
        <title>Oryza sativa nipponbare(GA3) genomic DNA, chromosome 2, PAC clone:P0479D12.</title>
        <authorList>
            <person name="Sasaki T."/>
            <person name="Matsumoto T."/>
            <person name="Katayose Y."/>
        </authorList>
    </citation>
    <scope>NUCLEOTIDE SEQUENCE</scope>
</reference>